<reference evidence="5" key="1">
    <citation type="submission" date="2015-09" db="EMBL/GenBank/DDBJ databases">
        <authorList>
            <person name="Fill T.P."/>
            <person name="Baretta J.F."/>
            <person name="de Almeida L.G."/>
            <person name="Rocha M."/>
            <person name="de Souza D.H."/>
            <person name="Malavazi I."/>
            <person name="Cerdeira L.T."/>
            <person name="Hong H."/>
            <person name="Samborskyy M."/>
            <person name="de Vasconcelos A.T."/>
            <person name="Leadlay P."/>
            <person name="Rodrigues-Filho E."/>
        </authorList>
    </citation>
    <scope>NUCLEOTIDE SEQUENCE [LARGE SCALE GENOMIC DNA]</scope>
    <source>
        <strain evidence="5">LaBioMMi 136</strain>
    </source>
</reference>
<evidence type="ECO:0000313" key="4">
    <source>
        <dbReference type="EMBL" id="OOQ89792.1"/>
    </source>
</evidence>
<name>A0A1S9RWC3_PENBI</name>
<keyword evidence="2" id="KW-0521">NADP</keyword>
<dbReference type="Proteomes" id="UP000190744">
    <property type="component" value="Unassembled WGS sequence"/>
</dbReference>
<keyword evidence="3" id="KW-0560">Oxidoreductase</keyword>
<evidence type="ECO:0000313" key="5">
    <source>
        <dbReference type="Proteomes" id="UP000190744"/>
    </source>
</evidence>
<dbReference type="GO" id="GO:0016491">
    <property type="term" value="F:oxidoreductase activity"/>
    <property type="evidence" value="ECO:0007669"/>
    <property type="project" value="UniProtKB-KW"/>
</dbReference>
<sequence length="268" mass="28478">MLVNKELSGKVALVYFYHPVTGASRGIGAAIAIKFAQRGANVAINYISSSTAADSVANEVRTHGVRALTVKADVSNQAEVGTMFEAVKREFGRLDIVVSNSGIEHFGVLGEVTGDDIDRIFAVNVKGQYFVAQEAYKYLEDFGRVMLTSSISAVKGVPGHAVYASSKAAILGMAKCLAVDFGPRNITVNVIAAGGVKTDMYDHNSPKYIPGGENMTPKQIEDFLSKWSPLGRVGLPEDVAGVAALIASRDSQWLTGQTFHVSGGAFMN</sequence>
<organism evidence="4 5">
    <name type="scientific">Penicillium brasilianum</name>
    <dbReference type="NCBI Taxonomy" id="104259"/>
    <lineage>
        <taxon>Eukaryota</taxon>
        <taxon>Fungi</taxon>
        <taxon>Dikarya</taxon>
        <taxon>Ascomycota</taxon>
        <taxon>Pezizomycotina</taxon>
        <taxon>Eurotiomycetes</taxon>
        <taxon>Eurotiomycetidae</taxon>
        <taxon>Eurotiales</taxon>
        <taxon>Aspergillaceae</taxon>
        <taxon>Penicillium</taxon>
    </lineage>
</organism>
<dbReference type="InterPro" id="IPR020904">
    <property type="entry name" value="Sc_DH/Rdtase_CS"/>
</dbReference>
<dbReference type="FunFam" id="3.40.50.720:FF:000084">
    <property type="entry name" value="Short-chain dehydrogenase reductase"/>
    <property type="match status" value="1"/>
</dbReference>
<dbReference type="Gene3D" id="3.40.50.720">
    <property type="entry name" value="NAD(P)-binding Rossmann-like Domain"/>
    <property type="match status" value="1"/>
</dbReference>
<comment type="similarity">
    <text evidence="1">Belongs to the short-chain dehydrogenases/reductases (SDR) family.</text>
</comment>
<dbReference type="PRINTS" id="PR00080">
    <property type="entry name" value="SDRFAMILY"/>
</dbReference>
<evidence type="ECO:0000256" key="1">
    <source>
        <dbReference type="ARBA" id="ARBA00006484"/>
    </source>
</evidence>
<gene>
    <name evidence="4" type="primary">stcU</name>
    <name evidence="4" type="ORF">PEBR_06587</name>
</gene>
<protein>
    <submittedName>
        <fullName evidence="4">Versicolorin reductase</fullName>
    </submittedName>
</protein>
<dbReference type="PANTHER" id="PTHR43639">
    <property type="entry name" value="OXIDOREDUCTASE, SHORT-CHAIN DEHYDROGENASE/REDUCTASE FAMILY (AFU_ORTHOLOGUE AFUA_5G02870)"/>
    <property type="match status" value="1"/>
</dbReference>
<dbReference type="InterPro" id="IPR002347">
    <property type="entry name" value="SDR_fam"/>
</dbReference>
<dbReference type="EMBL" id="LJBN01000102">
    <property type="protein sequence ID" value="OOQ89792.1"/>
    <property type="molecule type" value="Genomic_DNA"/>
</dbReference>
<dbReference type="PROSITE" id="PS00061">
    <property type="entry name" value="ADH_SHORT"/>
    <property type="match status" value="1"/>
</dbReference>
<dbReference type="AlphaFoldDB" id="A0A1S9RWC3"/>
<dbReference type="SUPFAM" id="SSF51735">
    <property type="entry name" value="NAD(P)-binding Rossmann-fold domains"/>
    <property type="match status" value="1"/>
</dbReference>
<evidence type="ECO:0000256" key="2">
    <source>
        <dbReference type="ARBA" id="ARBA00022857"/>
    </source>
</evidence>
<accession>A0A1S9RWC3</accession>
<evidence type="ECO:0000256" key="3">
    <source>
        <dbReference type="ARBA" id="ARBA00023002"/>
    </source>
</evidence>
<comment type="caution">
    <text evidence="4">The sequence shown here is derived from an EMBL/GenBank/DDBJ whole genome shotgun (WGS) entry which is preliminary data.</text>
</comment>
<dbReference type="PRINTS" id="PR00081">
    <property type="entry name" value="GDHRDH"/>
</dbReference>
<dbReference type="Pfam" id="PF13561">
    <property type="entry name" value="adh_short_C2"/>
    <property type="match status" value="1"/>
</dbReference>
<proteinExistence type="inferred from homology"/>
<dbReference type="PANTHER" id="PTHR43639:SF1">
    <property type="entry name" value="SHORT-CHAIN DEHYDROGENASE_REDUCTASE FAMILY PROTEIN"/>
    <property type="match status" value="1"/>
</dbReference>
<dbReference type="InterPro" id="IPR036291">
    <property type="entry name" value="NAD(P)-bd_dom_sf"/>
</dbReference>